<dbReference type="Proteomes" id="UP000026922">
    <property type="component" value="Unassembled WGS sequence"/>
</dbReference>
<protein>
    <submittedName>
        <fullName evidence="1">Uncharacterized protein</fullName>
    </submittedName>
</protein>
<accession>A0A061JHB6</accession>
<organism evidence="1 2">
    <name type="scientific">Holospora undulata HU1</name>
    <dbReference type="NCBI Taxonomy" id="1321371"/>
    <lineage>
        <taxon>Bacteria</taxon>
        <taxon>Pseudomonadati</taxon>
        <taxon>Pseudomonadota</taxon>
        <taxon>Alphaproteobacteria</taxon>
        <taxon>Holosporales</taxon>
        <taxon>Holosporaceae</taxon>
        <taxon>Holospora</taxon>
    </lineage>
</organism>
<sequence length="39" mass="4970">MDNLTYFHNKKSNQIHKKNHKKFFKYTFIKNILFYFTIK</sequence>
<dbReference type="AlphaFoldDB" id="A0A061JHB6"/>
<keyword evidence="2" id="KW-1185">Reference proteome</keyword>
<reference evidence="1 2" key="1">
    <citation type="journal article" date="2013" name="Genome Announc.">
        <title>Draft Genome Sequence of Holospora undulata Strain HU1, a Micronucleus-Specific Symbiont of the Ciliate Paramecium caudatum.</title>
        <authorList>
            <person name="Dohra H."/>
            <person name="Suzuki H."/>
            <person name="Suzuki T."/>
            <person name="Tanaka K."/>
            <person name="Fujishima M."/>
        </authorList>
    </citation>
    <scope>NUCLEOTIDE SEQUENCE [LARGE SCALE GENOMIC DNA]</scope>
    <source>
        <strain evidence="1 2">HU1</strain>
    </source>
</reference>
<comment type="caution">
    <text evidence="1">The sequence shown here is derived from an EMBL/GenBank/DDBJ whole genome shotgun (WGS) entry which is preliminary data.</text>
</comment>
<gene>
    <name evidence="1" type="ORF">K737_300907</name>
</gene>
<name>A0A061JHB6_9PROT</name>
<evidence type="ECO:0000313" key="1">
    <source>
        <dbReference type="EMBL" id="ETZ04687.1"/>
    </source>
</evidence>
<dbReference type="EMBL" id="ARPM03000161">
    <property type="protein sequence ID" value="ETZ04687.1"/>
    <property type="molecule type" value="Genomic_DNA"/>
</dbReference>
<proteinExistence type="predicted"/>
<evidence type="ECO:0000313" key="2">
    <source>
        <dbReference type="Proteomes" id="UP000026922"/>
    </source>
</evidence>